<dbReference type="SUPFAM" id="SSF56801">
    <property type="entry name" value="Acetyl-CoA synthetase-like"/>
    <property type="match status" value="1"/>
</dbReference>
<dbReference type="Pfam" id="PF23562">
    <property type="entry name" value="AMP-binding_C_3"/>
    <property type="match status" value="1"/>
</dbReference>
<dbReference type="PROSITE" id="PS00455">
    <property type="entry name" value="AMP_BINDING"/>
    <property type="match status" value="1"/>
</dbReference>
<gene>
    <name evidence="2" type="ORF">ACFQ3C_12625</name>
</gene>
<evidence type="ECO:0000259" key="1">
    <source>
        <dbReference type="Pfam" id="PF00501"/>
    </source>
</evidence>
<proteinExistence type="predicted"/>
<dbReference type="RefSeq" id="WP_380792316.1">
    <property type="nucleotide sequence ID" value="NZ_JBHTKR010000005.1"/>
</dbReference>
<feature type="domain" description="AMP-dependent synthetase/ligase" evidence="1">
    <location>
        <begin position="42"/>
        <end position="403"/>
    </location>
</feature>
<dbReference type="Gene3D" id="3.40.50.12780">
    <property type="entry name" value="N-terminal domain of ligase-like"/>
    <property type="match status" value="1"/>
</dbReference>
<accession>A0ABW3TEB9</accession>
<dbReference type="InterPro" id="IPR042099">
    <property type="entry name" value="ANL_N_sf"/>
</dbReference>
<evidence type="ECO:0000313" key="3">
    <source>
        <dbReference type="Proteomes" id="UP001597151"/>
    </source>
</evidence>
<comment type="caution">
    <text evidence="2">The sequence shown here is derived from an EMBL/GenBank/DDBJ whole genome shotgun (WGS) entry which is preliminary data.</text>
</comment>
<dbReference type="Pfam" id="PF00501">
    <property type="entry name" value="AMP-binding"/>
    <property type="match status" value="1"/>
</dbReference>
<dbReference type="PANTHER" id="PTHR24096">
    <property type="entry name" value="LONG-CHAIN-FATTY-ACID--COA LIGASE"/>
    <property type="match status" value="1"/>
</dbReference>
<dbReference type="PANTHER" id="PTHR24096:SF420">
    <property type="entry name" value="LONG-CHAIN-FATTY-ACID--COA LIGASE-RELATED"/>
    <property type="match status" value="1"/>
</dbReference>
<organism evidence="2 3">
    <name type="scientific">Seohaeicola saemankumensis</name>
    <dbReference type="NCBI Taxonomy" id="481181"/>
    <lineage>
        <taxon>Bacteria</taxon>
        <taxon>Pseudomonadati</taxon>
        <taxon>Pseudomonadota</taxon>
        <taxon>Alphaproteobacteria</taxon>
        <taxon>Rhodobacterales</taxon>
        <taxon>Roseobacteraceae</taxon>
        <taxon>Seohaeicola</taxon>
    </lineage>
</organism>
<reference evidence="3" key="1">
    <citation type="journal article" date="2019" name="Int. J. Syst. Evol. Microbiol.">
        <title>The Global Catalogue of Microorganisms (GCM) 10K type strain sequencing project: providing services to taxonomists for standard genome sequencing and annotation.</title>
        <authorList>
            <consortium name="The Broad Institute Genomics Platform"/>
            <consortium name="The Broad Institute Genome Sequencing Center for Infectious Disease"/>
            <person name="Wu L."/>
            <person name="Ma J."/>
        </authorList>
    </citation>
    <scope>NUCLEOTIDE SEQUENCE [LARGE SCALE GENOMIC DNA]</scope>
    <source>
        <strain evidence="3">CCUG 55328</strain>
    </source>
</reference>
<evidence type="ECO:0000313" key="2">
    <source>
        <dbReference type="EMBL" id="MFD1195510.1"/>
    </source>
</evidence>
<dbReference type="EMBL" id="JBHTKR010000005">
    <property type="protein sequence ID" value="MFD1195510.1"/>
    <property type="molecule type" value="Genomic_DNA"/>
</dbReference>
<protein>
    <submittedName>
        <fullName evidence="2">Feruloyl-CoA synthase</fullName>
    </submittedName>
</protein>
<name>A0ABW3TEB9_9RHOB</name>
<dbReference type="Proteomes" id="UP001597151">
    <property type="component" value="Unassembled WGS sequence"/>
</dbReference>
<dbReference type="InterPro" id="IPR000873">
    <property type="entry name" value="AMP-dep_synth/lig_dom"/>
</dbReference>
<sequence length="586" mass="63063">MSQPRFWTPAFHIDRRDDGTILMQHSGQAPRLADTIAARIGHWARTAPDRVALAQRGPSGDWQRIRYGMLWERMRHLGAGLLAQGLGQDRPVLILSENALDHAVLALAGQYAGVPTAALSTAFSLLSDSHDKLRDAVALLRPGLVYAADGARYGRALAALPEGLRIACSVNAPPGGLAFADLPLPETAAADAAFAALKGDMVAKYLFTSGSTGSPKAVINTHDMIARNQDMVADCFRFLADHPPVVVDWAPWSHTASGNKVFHMVLCNGGTYHIDEGKPTPALITRTLDNLRDVAPTWYFNVPAGYEMLLDAFRADPDLAARFFSRLDLMMYAGAGMAQHLWDGLRDMARQVTGREVLLTTGLGATETGPFALMCTRQQAAPGNVGLPARGITLKLVPNEGKLEARLKSPSITPGYLGDPDGSAKMLDDEGFYCLGDALRPADPDDLTQGFFFDGRIAENFKLATGTWVAVGALRARLVDHFGGLIRDAVILGEDRPALAALLFPAEGVMDRPGIMAELEARHASFVAAATGSSNRIARMLILRDPPGLDRGEVTDKGSINARAVVRHRPDAVRRVHDAPEGIARE</sequence>
<dbReference type="InterPro" id="IPR020845">
    <property type="entry name" value="AMP-binding_CS"/>
</dbReference>
<keyword evidence="3" id="KW-1185">Reference proteome</keyword>